<gene>
    <name evidence="1" type="ORF">D7I47_14035</name>
</gene>
<dbReference type="PANTHER" id="PTHR42905">
    <property type="entry name" value="PHOSPHOENOLPYRUVATE CARBOXYLASE"/>
    <property type="match status" value="1"/>
</dbReference>
<evidence type="ECO:0000313" key="2">
    <source>
        <dbReference type="Proteomes" id="UP000278886"/>
    </source>
</evidence>
<dbReference type="GO" id="GO:0016833">
    <property type="term" value="F:oxo-acid-lyase activity"/>
    <property type="evidence" value="ECO:0007669"/>
    <property type="project" value="UniProtKB-ARBA"/>
</dbReference>
<keyword evidence="2" id="KW-1185">Reference proteome</keyword>
<dbReference type="KEGG" id="lyd:D7I47_14035"/>
<dbReference type="SUPFAM" id="SSF51621">
    <property type="entry name" value="Phosphoenolpyruvate/pyruvate domain"/>
    <property type="match status" value="1"/>
</dbReference>
<proteinExistence type="predicted"/>
<dbReference type="PANTHER" id="PTHR42905:SF5">
    <property type="entry name" value="CARBOXYVINYL-CARBOXYPHOSPHONATE PHOSPHORYLMUTASE, CHLOROPLASTIC"/>
    <property type="match status" value="1"/>
</dbReference>
<dbReference type="EMBL" id="CP032630">
    <property type="protein sequence ID" value="AYF99263.1"/>
    <property type="molecule type" value="Genomic_DNA"/>
</dbReference>
<dbReference type="InterPro" id="IPR040442">
    <property type="entry name" value="Pyrv_kinase-like_dom_sf"/>
</dbReference>
<dbReference type="InterPro" id="IPR039556">
    <property type="entry name" value="ICL/PEPM"/>
</dbReference>
<dbReference type="Pfam" id="PF13714">
    <property type="entry name" value="PEP_mutase"/>
    <property type="match status" value="1"/>
</dbReference>
<dbReference type="InterPro" id="IPR015813">
    <property type="entry name" value="Pyrv/PenolPyrv_kinase-like_dom"/>
</dbReference>
<name>A0A387BA70_9MICO</name>
<evidence type="ECO:0000313" key="1">
    <source>
        <dbReference type="EMBL" id="AYF99263.1"/>
    </source>
</evidence>
<dbReference type="RefSeq" id="WP_120763632.1">
    <property type="nucleotide sequence ID" value="NZ_CP032630.1"/>
</dbReference>
<sequence>MSISIPTLGSVMTQGTPLVAPTIYDGISALAVRELGFQAAYVGSQPTSATMYGLPDIGYVSLNDMADQVRRLGAITEIPLIVDGEGGWGNPLHVTHSVKVLERAGAAGIQIEDHLWGKHIDIQTVLPLGESIDKIKAAVDARSSEETLIIARSDAMPTEGLEATIDRLLAFEEAGADALFMAAPAVDATHERLVSQSNALIVSLSDEQLSSQQLGDRGADILIYFVVTPLAATSGIRAALSALALEGSTHSVDAVLGPLAEFDKFTGIEQARVEARRFGLLKS</sequence>
<reference evidence="2" key="1">
    <citation type="submission" date="2018-09" db="EMBL/GenBank/DDBJ databases">
        <title>Genome sequencing of strain 2DFWR-13.</title>
        <authorList>
            <person name="Heo J."/>
            <person name="Kim S.-J."/>
            <person name="Kwon S.-W."/>
        </authorList>
    </citation>
    <scope>NUCLEOTIDE SEQUENCE [LARGE SCALE GENOMIC DNA]</scope>
    <source>
        <strain evidence="2">2DFWR-13</strain>
    </source>
</reference>
<organism evidence="1 2">
    <name type="scientific">Protaetiibacter intestinalis</name>
    <dbReference type="NCBI Taxonomy" id="2419774"/>
    <lineage>
        <taxon>Bacteria</taxon>
        <taxon>Bacillati</taxon>
        <taxon>Actinomycetota</taxon>
        <taxon>Actinomycetes</taxon>
        <taxon>Micrococcales</taxon>
        <taxon>Microbacteriaceae</taxon>
        <taxon>Protaetiibacter</taxon>
    </lineage>
</organism>
<accession>A0A387BA70</accession>
<dbReference type="Gene3D" id="3.20.20.60">
    <property type="entry name" value="Phosphoenolpyruvate-binding domains"/>
    <property type="match status" value="1"/>
</dbReference>
<dbReference type="AlphaFoldDB" id="A0A387BA70"/>
<protein>
    <recommendedName>
        <fullName evidence="3">Isocitrate lyase/PEP mutase family protein</fullName>
    </recommendedName>
</protein>
<dbReference type="OrthoDB" id="9780430at2"/>
<dbReference type="Proteomes" id="UP000278886">
    <property type="component" value="Chromosome"/>
</dbReference>
<dbReference type="CDD" id="cd00377">
    <property type="entry name" value="ICL_PEPM"/>
    <property type="match status" value="1"/>
</dbReference>
<evidence type="ECO:0008006" key="3">
    <source>
        <dbReference type="Google" id="ProtNLM"/>
    </source>
</evidence>